<proteinExistence type="predicted"/>
<protein>
    <submittedName>
        <fullName evidence="1">Uncharacterized protein</fullName>
    </submittedName>
</protein>
<dbReference type="Proteomes" id="UP000326780">
    <property type="component" value="Chromosome"/>
</dbReference>
<gene>
    <name evidence="1" type="ORF">GFK26_18195</name>
</gene>
<dbReference type="EMBL" id="CP045644">
    <property type="protein sequence ID" value="QFZ84560.1"/>
    <property type="molecule type" value="Genomic_DNA"/>
</dbReference>
<evidence type="ECO:0000313" key="1">
    <source>
        <dbReference type="EMBL" id="QFZ84560.1"/>
    </source>
</evidence>
<organism evidence="1 2">
    <name type="scientific">Variovorax paradoxus</name>
    <dbReference type="NCBI Taxonomy" id="34073"/>
    <lineage>
        <taxon>Bacteria</taxon>
        <taxon>Pseudomonadati</taxon>
        <taxon>Pseudomonadota</taxon>
        <taxon>Betaproteobacteria</taxon>
        <taxon>Burkholderiales</taxon>
        <taxon>Comamonadaceae</taxon>
        <taxon>Variovorax</taxon>
    </lineage>
</organism>
<dbReference type="AlphaFoldDB" id="A0A5Q0M488"/>
<evidence type="ECO:0000313" key="2">
    <source>
        <dbReference type="Proteomes" id="UP000326780"/>
    </source>
</evidence>
<dbReference type="RefSeq" id="WP_153283179.1">
    <property type="nucleotide sequence ID" value="NZ_CP045644.1"/>
</dbReference>
<name>A0A5Q0M488_VARPD</name>
<sequence length="139" mass="15151">MTYQRNGTPDSLMAPLLLQDPIQLLMQEQKSGGYASSARAEEPASSAGVADALKAFVAIQPLQYGAHGTRDVDITRWHEAHRAAVSVLAQPAPAQRLKDHQIAKLVNDLRDVAKEYGQSQQLRERIAEVVRAALGDHTS</sequence>
<accession>A0A5Q0M488</accession>
<reference evidence="1 2" key="1">
    <citation type="submission" date="2019-10" db="EMBL/GenBank/DDBJ databases">
        <title>Complete genome sequence of Variovorax paradoxus 5C-2.</title>
        <authorList>
            <person name="Gogoleva N.E."/>
            <person name="Balkin A.S."/>
        </authorList>
    </citation>
    <scope>NUCLEOTIDE SEQUENCE [LARGE SCALE GENOMIC DNA]</scope>
    <source>
        <strain evidence="1 2">5C-2</strain>
    </source>
</reference>